<dbReference type="AlphaFoldDB" id="A0A841H813"/>
<dbReference type="Proteomes" id="UP000582837">
    <property type="component" value="Unassembled WGS sequence"/>
</dbReference>
<protein>
    <submittedName>
        <fullName evidence="1">Uncharacterized protein</fullName>
    </submittedName>
</protein>
<accession>A0A841H813</accession>
<gene>
    <name evidence="1" type="ORF">HNQ61_005657</name>
</gene>
<evidence type="ECO:0000313" key="1">
    <source>
        <dbReference type="EMBL" id="MBB6073976.1"/>
    </source>
</evidence>
<proteinExistence type="predicted"/>
<sequence length="51" mass="5659">MRLIRGPAWLREGHPPELWTHDAPGACIGSRGVVFRIGRTQASVAMSMTKR</sequence>
<reference evidence="1 2" key="1">
    <citation type="submission" date="2020-08" db="EMBL/GenBank/DDBJ databases">
        <title>Genomic Encyclopedia of Type Strains, Phase IV (KMG-IV): sequencing the most valuable type-strain genomes for metagenomic binning, comparative biology and taxonomic classification.</title>
        <authorList>
            <person name="Goeker M."/>
        </authorList>
    </citation>
    <scope>NUCLEOTIDE SEQUENCE [LARGE SCALE GENOMIC DNA]</scope>
    <source>
        <strain evidence="1 2">DSM 29007</strain>
    </source>
</reference>
<keyword evidence="2" id="KW-1185">Reference proteome</keyword>
<organism evidence="1 2">
    <name type="scientific">Longimicrobium terrae</name>
    <dbReference type="NCBI Taxonomy" id="1639882"/>
    <lineage>
        <taxon>Bacteria</taxon>
        <taxon>Pseudomonadati</taxon>
        <taxon>Gemmatimonadota</taxon>
        <taxon>Longimicrobiia</taxon>
        <taxon>Longimicrobiales</taxon>
        <taxon>Longimicrobiaceae</taxon>
        <taxon>Longimicrobium</taxon>
    </lineage>
</organism>
<name>A0A841H813_9BACT</name>
<dbReference type="EMBL" id="JACHIA010000035">
    <property type="protein sequence ID" value="MBB6073976.1"/>
    <property type="molecule type" value="Genomic_DNA"/>
</dbReference>
<comment type="caution">
    <text evidence="1">The sequence shown here is derived from an EMBL/GenBank/DDBJ whole genome shotgun (WGS) entry which is preliminary data.</text>
</comment>
<evidence type="ECO:0000313" key="2">
    <source>
        <dbReference type="Proteomes" id="UP000582837"/>
    </source>
</evidence>